<dbReference type="InterPro" id="IPR023393">
    <property type="entry name" value="START-like_dom_sf"/>
</dbReference>
<dbReference type="SUPFAM" id="SSF55961">
    <property type="entry name" value="Bet v1-like"/>
    <property type="match status" value="1"/>
</dbReference>
<evidence type="ECO:0000313" key="2">
    <source>
        <dbReference type="EMBL" id="RWU84287.1"/>
    </source>
</evidence>
<dbReference type="Proteomes" id="UP000004474">
    <property type="component" value="Unassembled WGS sequence"/>
</dbReference>
<dbReference type="EMBL" id="PIPF01000005">
    <property type="protein sequence ID" value="RWU84287.1"/>
    <property type="molecule type" value="Genomic_DNA"/>
</dbReference>
<dbReference type="Proteomes" id="UP000288711">
    <property type="component" value="Unassembled WGS sequence"/>
</dbReference>
<name>K1DYS0_9MICO</name>
<keyword evidence="4" id="KW-1185">Reference proteome</keyword>
<evidence type="ECO:0000313" key="3">
    <source>
        <dbReference type="Proteomes" id="UP000004474"/>
    </source>
</evidence>
<protein>
    <submittedName>
        <fullName evidence="1">Uncharacterized protein</fullName>
    </submittedName>
</protein>
<proteinExistence type="predicted"/>
<sequence>MRTIIVFDEIVKSRHAFTGTARRGLTESEHLHDWFPAHVVGERAKGARVTLPSWPEADQQPQDTPTLQGEILEWDPPHTFAFMWDSERG</sequence>
<dbReference type="Gene3D" id="3.30.530.20">
    <property type="match status" value="1"/>
</dbReference>
<accession>K1DYS0</accession>
<organism evidence="1 3">
    <name type="scientific">Janibacter hoylei PVAS-1</name>
    <dbReference type="NCBI Taxonomy" id="1210046"/>
    <lineage>
        <taxon>Bacteria</taxon>
        <taxon>Bacillati</taxon>
        <taxon>Actinomycetota</taxon>
        <taxon>Actinomycetes</taxon>
        <taxon>Micrococcales</taxon>
        <taxon>Intrasporangiaceae</taxon>
        <taxon>Janibacter</taxon>
    </lineage>
</organism>
<gene>
    <name evidence="1" type="ORF">B277_06719</name>
    <name evidence="2" type="ORF">CWN80_05545</name>
</gene>
<dbReference type="EMBL" id="ALWX01000023">
    <property type="protein sequence ID" value="EKA61554.1"/>
    <property type="molecule type" value="Genomic_DNA"/>
</dbReference>
<comment type="caution">
    <text evidence="1">The sequence shown here is derived from an EMBL/GenBank/DDBJ whole genome shotgun (WGS) entry which is preliminary data.</text>
</comment>
<dbReference type="RefSeq" id="WP_007926383.1">
    <property type="nucleotide sequence ID" value="NZ_ALWX01000023.1"/>
</dbReference>
<evidence type="ECO:0000313" key="4">
    <source>
        <dbReference type="Proteomes" id="UP000288711"/>
    </source>
</evidence>
<reference evidence="2" key="3">
    <citation type="submission" date="2017-11" db="EMBL/GenBank/DDBJ databases">
        <authorList>
            <person name="Seuylemezian A."/>
            <person name="Cooper K."/>
            <person name="Vaishampayan P."/>
        </authorList>
    </citation>
    <scope>NUCLEOTIDE SEQUENCE</scope>
    <source>
        <strain evidence="2">PVAS-1</strain>
    </source>
</reference>
<dbReference type="OrthoDB" id="3365660at2"/>
<evidence type="ECO:0000313" key="1">
    <source>
        <dbReference type="EMBL" id="EKA61554.1"/>
    </source>
</evidence>
<reference evidence="2 4" key="1">
    <citation type="journal article" date="2009" name="Int. J. Syst. Evol. Microbiol.">
        <title>Janibacter hoylei sp. nov., Bacillus isronensis sp. nov. and Bacillus aryabhattai sp. nov., isolated from cryotubes used for collecting air from the upper atmosphere.</title>
        <authorList>
            <person name="Shivaji S."/>
            <person name="Chaturvedi P."/>
            <person name="Begum Z."/>
            <person name="Pindi P.K."/>
            <person name="Manorama R."/>
            <person name="Padmanaban D.A."/>
            <person name="Shouche Y.S."/>
            <person name="Pawar S."/>
            <person name="Vaishampayan P."/>
            <person name="Dutt C.B."/>
            <person name="Datta G.N."/>
            <person name="Manchanda R.K."/>
            <person name="Rao U.R."/>
            <person name="Bhargava P.M."/>
            <person name="Narlikar J.V."/>
        </authorList>
    </citation>
    <scope>NUCLEOTIDE SEQUENCE [LARGE SCALE GENOMIC DNA]</scope>
    <source>
        <strain evidence="2 4">PVAS-1</strain>
    </source>
</reference>
<dbReference type="AlphaFoldDB" id="K1DYS0"/>
<reference evidence="1 3" key="2">
    <citation type="journal article" date="2012" name="J. Bacteriol.">
        <title>Genome Sequence of Janibacter hoylei MTCC8307, Isolated from the Stratospheric Air.</title>
        <authorList>
            <person name="Pawar S.P."/>
            <person name="Dhotre D.P."/>
            <person name="Shetty S.A."/>
            <person name="Chowdhury S.P."/>
            <person name="Chaudhari B.L."/>
            <person name="Shouche Y.S."/>
        </authorList>
    </citation>
    <scope>NUCLEOTIDE SEQUENCE [LARGE SCALE GENOMIC DNA]</scope>
    <source>
        <strain evidence="1 3">PVAS-1</strain>
    </source>
</reference>